<dbReference type="PROSITE" id="PS50086">
    <property type="entry name" value="TBC_RABGAP"/>
    <property type="match status" value="1"/>
</dbReference>
<feature type="region of interest" description="Disordered" evidence="2">
    <location>
        <begin position="1"/>
        <end position="20"/>
    </location>
</feature>
<feature type="domain" description="Rab-GAP TBC" evidence="3">
    <location>
        <begin position="142"/>
        <end position="334"/>
    </location>
</feature>
<dbReference type="InterPro" id="IPR035969">
    <property type="entry name" value="Rab-GAP_TBC_sf"/>
</dbReference>
<evidence type="ECO:0000256" key="1">
    <source>
        <dbReference type="ARBA" id="ARBA00022468"/>
    </source>
</evidence>
<dbReference type="InterPro" id="IPR050302">
    <property type="entry name" value="Rab_GAP_TBC_domain"/>
</dbReference>
<proteinExistence type="predicted"/>
<evidence type="ECO:0000313" key="5">
    <source>
        <dbReference type="Proteomes" id="UP000193560"/>
    </source>
</evidence>
<sequence length="406" mass="47184">MTEAGQNTAPPIDILQNSHSNISSDTEFTDITSQSLRTTQTELSSVSRMAATTATTAYSADMDLQKKYLLHRPNIAAEMEKWYAMTDRYGFIDEDFTEPTEKQKQREVDRATKWAGMVKEKQIDGTHDFTFSNKLVKRVYKGIPDCWRRDVWYYLCTDQLQQTKRDYTLKARYATLLHQTTSNERQIDLDIPRTMHGHIMFRQRYGSGQCALFNVLRAFAGYDEEVGYCQGMANVVAMLLMYCEDEKAFLLLVHMFERDNLHDLFIPGFPALMESFYIQEKLLLCLAPSLANHLSRIGLTSDMFATRWYITLFTGGVVRYQTLLRIWDLYFLNGFDIFYCTAVALLMNQKDNLLKCDLESALAFLGGTLFVPEDQIIKLIKRLYEKTRNHNYISNFKRQYKQSISL</sequence>
<evidence type="ECO:0000256" key="2">
    <source>
        <dbReference type="SAM" id="MobiDB-lite"/>
    </source>
</evidence>
<gene>
    <name evidence="4" type="ORF">BCR42DRAFT_399264</name>
</gene>
<dbReference type="OrthoDB" id="294251at2759"/>
<reference evidence="4 5" key="1">
    <citation type="submission" date="2016-07" db="EMBL/GenBank/DDBJ databases">
        <title>Pervasive Adenine N6-methylation of Active Genes in Fungi.</title>
        <authorList>
            <consortium name="DOE Joint Genome Institute"/>
            <person name="Mondo S.J."/>
            <person name="Dannebaum R.O."/>
            <person name="Kuo R.C."/>
            <person name="Labutti K."/>
            <person name="Haridas S."/>
            <person name="Kuo A."/>
            <person name="Salamov A."/>
            <person name="Ahrendt S.R."/>
            <person name="Lipzen A."/>
            <person name="Sullivan W."/>
            <person name="Andreopoulos W.B."/>
            <person name="Clum A."/>
            <person name="Lindquist E."/>
            <person name="Daum C."/>
            <person name="Ramamoorthy G.K."/>
            <person name="Gryganskyi A."/>
            <person name="Culley D."/>
            <person name="Magnuson J.K."/>
            <person name="James T.Y."/>
            <person name="O'Malley M.A."/>
            <person name="Stajich J.E."/>
            <person name="Spatafora J.W."/>
            <person name="Visel A."/>
            <person name="Grigoriev I.V."/>
        </authorList>
    </citation>
    <scope>NUCLEOTIDE SEQUENCE [LARGE SCALE GENOMIC DNA]</scope>
    <source>
        <strain evidence="4 5">NRRL 1336</strain>
    </source>
</reference>
<name>A0A1X2J1D7_9FUNG</name>
<dbReference type="Pfam" id="PF00566">
    <property type="entry name" value="RabGAP-TBC"/>
    <property type="match status" value="1"/>
</dbReference>
<dbReference type="FunFam" id="1.10.8.270:FF:000001">
    <property type="entry name" value="TBC1 domain family member 1"/>
    <property type="match status" value="1"/>
</dbReference>
<dbReference type="Proteomes" id="UP000193560">
    <property type="component" value="Unassembled WGS sequence"/>
</dbReference>
<dbReference type="AlphaFoldDB" id="A0A1X2J1D7"/>
<dbReference type="STRING" id="90262.A0A1X2J1D7"/>
<organism evidence="4 5">
    <name type="scientific">Absidia repens</name>
    <dbReference type="NCBI Taxonomy" id="90262"/>
    <lineage>
        <taxon>Eukaryota</taxon>
        <taxon>Fungi</taxon>
        <taxon>Fungi incertae sedis</taxon>
        <taxon>Mucoromycota</taxon>
        <taxon>Mucoromycotina</taxon>
        <taxon>Mucoromycetes</taxon>
        <taxon>Mucorales</taxon>
        <taxon>Cunninghamellaceae</taxon>
        <taxon>Absidia</taxon>
    </lineage>
</organism>
<dbReference type="PANTHER" id="PTHR47219:SF9">
    <property type="entry name" value="GTPASE ACTIVATING PROTEIN AND CENTROSOME-ASSOCIATED, ISOFORM B"/>
    <property type="match status" value="1"/>
</dbReference>
<dbReference type="GO" id="GO:0031267">
    <property type="term" value="F:small GTPase binding"/>
    <property type="evidence" value="ECO:0007669"/>
    <property type="project" value="TreeGrafter"/>
</dbReference>
<dbReference type="InterPro" id="IPR000195">
    <property type="entry name" value="Rab-GAP-TBC_dom"/>
</dbReference>
<evidence type="ECO:0000259" key="3">
    <source>
        <dbReference type="PROSITE" id="PS50086"/>
    </source>
</evidence>
<dbReference type="SMART" id="SM00164">
    <property type="entry name" value="TBC"/>
    <property type="match status" value="1"/>
</dbReference>
<dbReference type="Gene3D" id="1.10.472.80">
    <property type="entry name" value="Ypt/Rab-GAP domain of gyp1p, domain 3"/>
    <property type="match status" value="1"/>
</dbReference>
<dbReference type="EMBL" id="MCGE01000001">
    <property type="protein sequence ID" value="ORZ25044.1"/>
    <property type="molecule type" value="Genomic_DNA"/>
</dbReference>
<dbReference type="SUPFAM" id="SSF47923">
    <property type="entry name" value="Ypt/Rab-GAP domain of gyp1p"/>
    <property type="match status" value="2"/>
</dbReference>
<dbReference type="GO" id="GO:0005096">
    <property type="term" value="F:GTPase activator activity"/>
    <property type="evidence" value="ECO:0007669"/>
    <property type="project" value="UniProtKB-KW"/>
</dbReference>
<protein>
    <submittedName>
        <fullName evidence="4">Rab-GTPase-TBC domain-domain-containing protein</fullName>
    </submittedName>
</protein>
<comment type="caution">
    <text evidence="4">The sequence shown here is derived from an EMBL/GenBank/DDBJ whole genome shotgun (WGS) entry which is preliminary data.</text>
</comment>
<evidence type="ECO:0000313" key="4">
    <source>
        <dbReference type="EMBL" id="ORZ25044.1"/>
    </source>
</evidence>
<dbReference type="Gene3D" id="1.10.8.270">
    <property type="entry name" value="putative rabgap domain of human tbc1 domain family member 14 like domains"/>
    <property type="match status" value="1"/>
</dbReference>
<keyword evidence="5" id="KW-1185">Reference proteome</keyword>
<accession>A0A1X2J1D7</accession>
<dbReference type="PANTHER" id="PTHR47219">
    <property type="entry name" value="RAB GTPASE-ACTIVATING PROTEIN 1-LIKE"/>
    <property type="match status" value="1"/>
</dbReference>
<keyword evidence="1" id="KW-0343">GTPase activation</keyword>